<dbReference type="InterPro" id="IPR019734">
    <property type="entry name" value="TPR_rpt"/>
</dbReference>
<dbReference type="Gene3D" id="1.25.40.10">
    <property type="entry name" value="Tetratricopeptide repeat domain"/>
    <property type="match status" value="1"/>
</dbReference>
<dbReference type="SMART" id="SM00028">
    <property type="entry name" value="TPR"/>
    <property type="match status" value="1"/>
</dbReference>
<proteinExistence type="predicted"/>
<comment type="caution">
    <text evidence="3">The sequence shown here is derived from an EMBL/GenBank/DDBJ whole genome shotgun (WGS) entry which is preliminary data.</text>
</comment>
<gene>
    <name evidence="3" type="ORF">CCAS_03355</name>
</gene>
<dbReference type="InterPro" id="IPR011990">
    <property type="entry name" value="TPR-like_helical_dom_sf"/>
</dbReference>
<keyword evidence="2" id="KW-0812">Transmembrane</keyword>
<dbReference type="Proteomes" id="UP000004840">
    <property type="component" value="Unassembled WGS sequence"/>
</dbReference>
<keyword evidence="2" id="KW-0472">Membrane</keyword>
<evidence type="ECO:0000256" key="2">
    <source>
        <dbReference type="SAM" id="Phobius"/>
    </source>
</evidence>
<protein>
    <submittedName>
        <fullName evidence="3">Uncharacterized protein</fullName>
    </submittedName>
</protein>
<evidence type="ECO:0000313" key="4">
    <source>
        <dbReference type="Proteomes" id="UP000004840"/>
    </source>
</evidence>
<evidence type="ECO:0000313" key="3">
    <source>
        <dbReference type="EMBL" id="CCE54281.1"/>
    </source>
</evidence>
<dbReference type="AlphaFoldDB" id="G7HVR6"/>
<dbReference type="SUPFAM" id="SSF48452">
    <property type="entry name" value="TPR-like"/>
    <property type="match status" value="1"/>
</dbReference>
<feature type="repeat" description="TPR" evidence="1">
    <location>
        <begin position="207"/>
        <end position="240"/>
    </location>
</feature>
<feature type="transmembrane region" description="Helical" evidence="2">
    <location>
        <begin position="330"/>
        <end position="351"/>
    </location>
</feature>
<dbReference type="EMBL" id="CAFW01000015">
    <property type="protein sequence ID" value="CCE54281.1"/>
    <property type="molecule type" value="Genomic_DNA"/>
</dbReference>
<organism evidence="3 4">
    <name type="scientific">Corynebacterium casei UCMA 3821</name>
    <dbReference type="NCBI Taxonomy" id="1110505"/>
    <lineage>
        <taxon>Bacteria</taxon>
        <taxon>Bacillati</taxon>
        <taxon>Actinomycetota</taxon>
        <taxon>Actinomycetes</taxon>
        <taxon>Mycobacteriales</taxon>
        <taxon>Corynebacteriaceae</taxon>
        <taxon>Corynebacterium</taxon>
    </lineage>
</organism>
<dbReference type="PROSITE" id="PS50005">
    <property type="entry name" value="TPR"/>
    <property type="match status" value="1"/>
</dbReference>
<reference evidence="3 4" key="1">
    <citation type="journal article" date="2012" name="J. Bacteriol.">
        <title>Genome Sequence of Corynebacterium casei UCMA 3821, Isolated from a Smear-Ripened Cheese.</title>
        <authorList>
            <person name="Monnet C."/>
            <person name="Loux V."/>
            <person name="Bento P."/>
            <person name="Gibrat J.F."/>
            <person name="Straub C."/>
            <person name="Bonnarme P."/>
            <person name="Landaud S."/>
            <person name="Irlinger F."/>
        </authorList>
    </citation>
    <scope>NUCLEOTIDE SEQUENCE [LARGE SCALE GENOMIC DNA]</scope>
    <source>
        <strain evidence="3 4">UCMA 3821</strain>
    </source>
</reference>
<keyword evidence="1" id="KW-0802">TPR repeat</keyword>
<feature type="transmembrane region" description="Helical" evidence="2">
    <location>
        <begin position="294"/>
        <end position="318"/>
    </location>
</feature>
<name>G7HVR6_9CORY</name>
<dbReference type="RefSeq" id="WP_006821835.1">
    <property type="nucleotide sequence ID" value="NZ_CAFW01000015.1"/>
</dbReference>
<accession>G7HVR6</accession>
<keyword evidence="2" id="KW-1133">Transmembrane helix</keyword>
<sequence length="357" mass="41771">MHHQDSETCSGQLNADTIDLNELISIAVDNVTFKAKLLKRFEDDIENWDEKLRSVAQHDSTTTEFLIEFAPDLAWRMRQNEIIIRDKYQDDELCMITDRMTRFAFQYLALTMARFNYDCERIRSLLEIFDKRLLDESGIFTAFELFAELFLRQDPAPERIQKFAQEQIFSKNLVIVLQGMCLAPTKNYGFEIEFVANKVLTFTQRDPHVWARRAIGYMRQGRFEEALQDTEKALHLLDRSALQVHDQYSYQRTQIIERIDVAESQRLLQKQFEESLKQGVDEAISLMDERSHDLLFRIMEILGLFVALIGVLATTVGVSIAGNLTFMERILILSTSSVFIIFFFVMIHVLTKPKRRR</sequence>
<evidence type="ECO:0000256" key="1">
    <source>
        <dbReference type="PROSITE-ProRule" id="PRU00339"/>
    </source>
</evidence>